<evidence type="ECO:0000256" key="1">
    <source>
        <dbReference type="SAM" id="SignalP"/>
    </source>
</evidence>
<keyword evidence="3" id="KW-1185">Reference proteome</keyword>
<gene>
    <name evidence="2" type="ORF">H8K52_07415</name>
</gene>
<protein>
    <recommendedName>
        <fullName evidence="4">Lipoprotein</fullName>
    </recommendedName>
</protein>
<accession>A0ABR6X2L9</accession>
<dbReference type="EMBL" id="JACOFW010000006">
    <property type="protein sequence ID" value="MBC3807172.1"/>
    <property type="molecule type" value="Genomic_DNA"/>
</dbReference>
<comment type="caution">
    <text evidence="2">The sequence shown here is derived from an EMBL/GenBank/DDBJ whole genome shotgun (WGS) entry which is preliminary data.</text>
</comment>
<reference evidence="2 3" key="1">
    <citation type="submission" date="2020-08" db="EMBL/GenBank/DDBJ databases">
        <title>Novel species isolated from subtropical streams in China.</title>
        <authorList>
            <person name="Lu H."/>
        </authorList>
    </citation>
    <scope>NUCLEOTIDE SEQUENCE [LARGE SCALE GENOMIC DNA]</scope>
    <source>
        <strain evidence="2 3">KACC 16656</strain>
    </source>
</reference>
<feature type="signal peptide" evidence="1">
    <location>
        <begin position="1"/>
        <end position="25"/>
    </location>
</feature>
<evidence type="ECO:0000313" key="2">
    <source>
        <dbReference type="EMBL" id="MBC3807172.1"/>
    </source>
</evidence>
<dbReference type="PROSITE" id="PS51257">
    <property type="entry name" value="PROKAR_LIPOPROTEIN"/>
    <property type="match status" value="1"/>
</dbReference>
<name>A0ABR6X2L9_9BURK</name>
<evidence type="ECO:0008006" key="4">
    <source>
        <dbReference type="Google" id="ProtNLM"/>
    </source>
</evidence>
<proteinExistence type="predicted"/>
<keyword evidence="1" id="KW-0732">Signal</keyword>
<sequence length="196" mass="20504">MARFNFKVSVLHLAPLALLALSACGGSSSSGSSTTAVQSTPGFVCSGTVKDLFSAMQGTYDGVLDPAFLPGAGAPLTAGVVYPVNISGQDCSIRFTGSKDIQYVFAFGDTNNTTPSNFVGFSLTKIIQNPQELDLSNVQYNISISTATNTVELERRIEKNASGTGVVDGDLHLFSLPGNSAFGGMHMKVATKRPLK</sequence>
<evidence type="ECO:0000313" key="3">
    <source>
        <dbReference type="Proteomes" id="UP000648257"/>
    </source>
</evidence>
<feature type="chain" id="PRO_5047050704" description="Lipoprotein" evidence="1">
    <location>
        <begin position="26"/>
        <end position="196"/>
    </location>
</feature>
<dbReference type="RefSeq" id="WP_186922263.1">
    <property type="nucleotide sequence ID" value="NZ_JACOFW010000006.1"/>
</dbReference>
<dbReference type="Proteomes" id="UP000648257">
    <property type="component" value="Unassembled WGS sequence"/>
</dbReference>
<organism evidence="2 3">
    <name type="scientific">Undibacterium seohonense</name>
    <dbReference type="NCBI Taxonomy" id="1344950"/>
    <lineage>
        <taxon>Bacteria</taxon>
        <taxon>Pseudomonadati</taxon>
        <taxon>Pseudomonadota</taxon>
        <taxon>Betaproteobacteria</taxon>
        <taxon>Burkholderiales</taxon>
        <taxon>Oxalobacteraceae</taxon>
        <taxon>Undibacterium</taxon>
    </lineage>
</organism>